<dbReference type="PANTHER" id="PTHR34821">
    <property type="entry name" value="INNER MEMBRANE PROTEIN YDCZ"/>
    <property type="match status" value="1"/>
</dbReference>
<feature type="transmembrane region" description="Helical" evidence="1">
    <location>
        <begin position="190"/>
        <end position="214"/>
    </location>
</feature>
<feature type="transmembrane region" description="Helical" evidence="1">
    <location>
        <begin position="127"/>
        <end position="148"/>
    </location>
</feature>
<dbReference type="Pfam" id="PF04657">
    <property type="entry name" value="DMT_YdcZ"/>
    <property type="match status" value="1"/>
</dbReference>
<feature type="transmembrane region" description="Helical" evidence="1">
    <location>
        <begin position="220"/>
        <end position="237"/>
    </location>
</feature>
<dbReference type="AlphaFoldDB" id="A0A5C5U5F9"/>
<feature type="transmembrane region" description="Helical" evidence="1">
    <location>
        <begin position="163"/>
        <end position="183"/>
    </location>
</feature>
<feature type="transmembrane region" description="Helical" evidence="1">
    <location>
        <begin position="94"/>
        <end position="115"/>
    </location>
</feature>
<name>A0A5C5U5F9_9GAMM</name>
<keyword evidence="1" id="KW-1133">Transmembrane helix</keyword>
<proteinExistence type="predicted"/>
<protein>
    <submittedName>
        <fullName evidence="2">DMT family transporter</fullName>
    </submittedName>
</protein>
<dbReference type="InterPro" id="IPR006750">
    <property type="entry name" value="YdcZ"/>
</dbReference>
<evidence type="ECO:0000313" key="2">
    <source>
        <dbReference type="EMBL" id="TWT20530.1"/>
    </source>
</evidence>
<keyword evidence="1" id="KW-0472">Membrane</keyword>
<evidence type="ECO:0000313" key="3">
    <source>
        <dbReference type="Proteomes" id="UP000315949"/>
    </source>
</evidence>
<dbReference type="Proteomes" id="UP000315949">
    <property type="component" value="Unassembled WGS sequence"/>
</dbReference>
<accession>A0A5C5U5F9</accession>
<organism evidence="2 3">
    <name type="scientific">Luteimonas wenzhouensis</name>
    <dbReference type="NCBI Taxonomy" id="2599615"/>
    <lineage>
        <taxon>Bacteria</taxon>
        <taxon>Pseudomonadati</taxon>
        <taxon>Pseudomonadota</taxon>
        <taxon>Gammaproteobacteria</taxon>
        <taxon>Lysobacterales</taxon>
        <taxon>Lysobacteraceae</taxon>
        <taxon>Luteimonas</taxon>
    </lineage>
</organism>
<comment type="caution">
    <text evidence="2">The sequence shown here is derived from an EMBL/GenBank/DDBJ whole genome shotgun (WGS) entry which is preliminary data.</text>
</comment>
<dbReference type="EMBL" id="VOHE01000002">
    <property type="protein sequence ID" value="TWT20530.1"/>
    <property type="molecule type" value="Genomic_DNA"/>
</dbReference>
<dbReference type="PANTHER" id="PTHR34821:SF2">
    <property type="entry name" value="INNER MEMBRANE PROTEIN YDCZ"/>
    <property type="match status" value="1"/>
</dbReference>
<gene>
    <name evidence="2" type="ORF">FQY79_04100</name>
</gene>
<keyword evidence="1" id="KW-0812">Transmembrane</keyword>
<keyword evidence="3" id="KW-1185">Reference proteome</keyword>
<reference evidence="2 3" key="1">
    <citation type="submission" date="2019-07" db="EMBL/GenBank/DDBJ databases">
        <title>Luteimonas sp. YD-1 nov., isolated from acidic soil.</title>
        <authorList>
            <person name="Zhou J."/>
        </authorList>
    </citation>
    <scope>NUCLEOTIDE SEQUENCE [LARGE SCALE GENOMIC DNA]</scope>
    <source>
        <strain evidence="2 3">YD-1</strain>
    </source>
</reference>
<sequence>MAWPRWAGIWPRWACSRCWRCSPCAATHRANGRRTGFSGSVAAVRTLIGAATPGRGRRSRRMPRRLVAAIHDPRRDGGNRLSATPQAGPRVKTWTLLGITIAVAVGSVLPLQALINARLGALTHGALYASFVSFLVGTCLLGSVLVATRTPLLPPQPLSSFPAWIWAGGVIGASMVLAATVLVPRLGAGALFCLIVLGQVLGAMALDHFGVLGAQRPVDMARVAGALLVVVGAALVVRPWQA</sequence>
<dbReference type="GO" id="GO:0005886">
    <property type="term" value="C:plasma membrane"/>
    <property type="evidence" value="ECO:0007669"/>
    <property type="project" value="TreeGrafter"/>
</dbReference>
<evidence type="ECO:0000256" key="1">
    <source>
        <dbReference type="SAM" id="Phobius"/>
    </source>
</evidence>
<dbReference type="OrthoDB" id="9097160at2"/>